<dbReference type="PANTHER" id="PTHR24174:SF1">
    <property type="entry name" value="IP14385P"/>
    <property type="match status" value="1"/>
</dbReference>
<evidence type="ECO:0008006" key="7">
    <source>
        <dbReference type="Google" id="ProtNLM"/>
    </source>
</evidence>
<evidence type="ECO:0000259" key="3">
    <source>
        <dbReference type="PROSITE" id="PS01179"/>
    </source>
</evidence>
<dbReference type="Gene3D" id="1.10.150.50">
    <property type="entry name" value="Transcription Factor, Ets-1"/>
    <property type="match status" value="1"/>
</dbReference>
<dbReference type="Gene3D" id="2.30.29.30">
    <property type="entry name" value="Pleckstrin-homology domain (PH domain)/Phosphotyrosine-binding domain (PTB)"/>
    <property type="match status" value="1"/>
</dbReference>
<dbReference type="InterPro" id="IPR013761">
    <property type="entry name" value="SAM/pointed_sf"/>
</dbReference>
<dbReference type="SMART" id="SM00454">
    <property type="entry name" value="SAM"/>
    <property type="match status" value="1"/>
</dbReference>
<keyword evidence="2" id="KW-0040">ANK repeat</keyword>
<dbReference type="InterPro" id="IPR011993">
    <property type="entry name" value="PH-like_dom_sf"/>
</dbReference>
<dbReference type="STRING" id="2018661.A0A2A2KXS1"/>
<dbReference type="Proteomes" id="UP000218231">
    <property type="component" value="Unassembled WGS sequence"/>
</dbReference>
<dbReference type="InterPro" id="IPR001660">
    <property type="entry name" value="SAM"/>
</dbReference>
<dbReference type="Pfam" id="PF00536">
    <property type="entry name" value="SAM_1"/>
    <property type="match status" value="1"/>
</dbReference>
<dbReference type="InterPro" id="IPR033635">
    <property type="entry name" value="ANKS1/Caskin"/>
</dbReference>
<dbReference type="GO" id="GO:0005829">
    <property type="term" value="C:cytosol"/>
    <property type="evidence" value="ECO:0007669"/>
    <property type="project" value="TreeGrafter"/>
</dbReference>
<evidence type="ECO:0000256" key="2">
    <source>
        <dbReference type="ARBA" id="ARBA00023043"/>
    </source>
</evidence>
<feature type="domain" description="PID" evidence="3">
    <location>
        <begin position="340"/>
        <end position="462"/>
    </location>
</feature>
<gene>
    <name evidence="5" type="ORF">WR25_12807</name>
</gene>
<evidence type="ECO:0000313" key="5">
    <source>
        <dbReference type="EMBL" id="PAV78629.1"/>
    </source>
</evidence>
<feature type="domain" description="SAM" evidence="4">
    <location>
        <begin position="242"/>
        <end position="308"/>
    </location>
</feature>
<dbReference type="SMART" id="SM00462">
    <property type="entry name" value="PTB"/>
    <property type="match status" value="1"/>
</dbReference>
<keyword evidence="1" id="KW-0677">Repeat</keyword>
<organism evidence="5 6">
    <name type="scientific">Diploscapter pachys</name>
    <dbReference type="NCBI Taxonomy" id="2018661"/>
    <lineage>
        <taxon>Eukaryota</taxon>
        <taxon>Metazoa</taxon>
        <taxon>Ecdysozoa</taxon>
        <taxon>Nematoda</taxon>
        <taxon>Chromadorea</taxon>
        <taxon>Rhabditida</taxon>
        <taxon>Rhabditina</taxon>
        <taxon>Rhabditomorpha</taxon>
        <taxon>Rhabditoidea</taxon>
        <taxon>Rhabditidae</taxon>
        <taxon>Diploscapter</taxon>
    </lineage>
</organism>
<accession>A0A2A2KXS1</accession>
<dbReference type="PANTHER" id="PTHR24174">
    <property type="entry name" value="ANKYRIN REPEAT AND STERILE ALPHA MOTIF DOMAIN-CONTAINING PROTEIN 1"/>
    <property type="match status" value="1"/>
</dbReference>
<evidence type="ECO:0000256" key="1">
    <source>
        <dbReference type="ARBA" id="ARBA00022737"/>
    </source>
</evidence>
<dbReference type="SUPFAM" id="SSF50729">
    <property type="entry name" value="PH domain-like"/>
    <property type="match status" value="1"/>
</dbReference>
<dbReference type="SUPFAM" id="SSF47769">
    <property type="entry name" value="SAM/Pointed domain"/>
    <property type="match status" value="1"/>
</dbReference>
<name>A0A2A2KXS1_9BILA</name>
<dbReference type="Pfam" id="PF00640">
    <property type="entry name" value="PID"/>
    <property type="match status" value="1"/>
</dbReference>
<evidence type="ECO:0000259" key="4">
    <source>
        <dbReference type="PROSITE" id="PS50105"/>
    </source>
</evidence>
<evidence type="ECO:0000313" key="6">
    <source>
        <dbReference type="Proteomes" id="UP000218231"/>
    </source>
</evidence>
<dbReference type="EMBL" id="LIAE01007548">
    <property type="protein sequence ID" value="PAV78629.1"/>
    <property type="molecule type" value="Genomic_DNA"/>
</dbReference>
<protein>
    <recommendedName>
        <fullName evidence="7">SAM domain-containing protein</fullName>
    </recommendedName>
</protein>
<dbReference type="InterPro" id="IPR006020">
    <property type="entry name" value="PTB/PI_dom"/>
</dbReference>
<dbReference type="PROSITE" id="PS01179">
    <property type="entry name" value="PID"/>
    <property type="match status" value="1"/>
</dbReference>
<dbReference type="PROSITE" id="PS50105">
    <property type="entry name" value="SAM_DOMAIN"/>
    <property type="match status" value="1"/>
</dbReference>
<sequence>MGTESSSFHFHHPKQVNLSFSTKRHLKSSEYSDSTVASSCSLPMISNISTTPPSVSSPKKSLPGNELDAQQLPWTFDVRFRHPKSATELPHHKSLRNGSSSKSIDLEEEWKKIDDIIASYGAAACRESVFERDYLQKVAVFLRDRSSKALTVLNTRPNSTESRNIPVYQMETADWLMRMFSMPETEAQQIGAKLCDLGYDKYTQMKGSLNRDVMTEVSIKEEIQDKIMRYLDYANDPRPNANHFNYVSDWLCSLELTEYLSNFFDAGYKSMGIVMGAKITPEILEKLSITKPGHVSRILYSLQQAAEETRKWAYEQGQEIIHSPRPNDNLHNRERSLMHGSVTFSAHYLGSAEVSNIDRTVESRNAMAKLKREVSDISRTSPVTLEISIAGVSVWEPGSGFATMEHPLGCIAIVCQDAKDLNCFAYISQESHTHFAHVFCVLTADAASEIIFTLGMAFNMAHANMVEGRVGM</sequence>
<dbReference type="OrthoDB" id="10039052at2759"/>
<comment type="caution">
    <text evidence="5">The sequence shown here is derived from an EMBL/GenBank/DDBJ whole genome shotgun (WGS) entry which is preliminary data.</text>
</comment>
<keyword evidence="6" id="KW-1185">Reference proteome</keyword>
<dbReference type="AlphaFoldDB" id="A0A2A2KXS1"/>
<reference evidence="5 6" key="1">
    <citation type="journal article" date="2017" name="Curr. Biol.">
        <title>Genome architecture and evolution of a unichromosomal asexual nematode.</title>
        <authorList>
            <person name="Fradin H."/>
            <person name="Zegar C."/>
            <person name="Gutwein M."/>
            <person name="Lucas J."/>
            <person name="Kovtun M."/>
            <person name="Corcoran D."/>
            <person name="Baugh L.R."/>
            <person name="Kiontke K."/>
            <person name="Gunsalus K."/>
            <person name="Fitch D.H."/>
            <person name="Piano F."/>
        </authorList>
    </citation>
    <scope>NUCLEOTIDE SEQUENCE [LARGE SCALE GENOMIC DNA]</scope>
    <source>
        <strain evidence="5">PF1309</strain>
    </source>
</reference>
<proteinExistence type="predicted"/>